<dbReference type="Proteomes" id="UP000005113">
    <property type="component" value="Unassembled WGS sequence"/>
</dbReference>
<feature type="chain" id="PRO_5003741114" evidence="1">
    <location>
        <begin position="20"/>
        <end position="288"/>
    </location>
</feature>
<evidence type="ECO:0000313" key="2">
    <source>
        <dbReference type="EMBL" id="EJF53281.1"/>
    </source>
</evidence>
<sequence>MKNLIFNLFSLFVTFALLASCQQAEVEMAQETLKSVDSYQTLAQAQPLEEGIELPKGTQWKYTDASQTSVEFVLPQGYSFLLQDKETKAVSLAPTGGYSCTCSASGSCTVIFNNSAGYGCLSGTCTGKCTGQKTKGLKSNLEILGVLYTAQDDISYETAAKASLSAAGIEAFTQLPELQKLIQEHYDFVYGGGDLPDFPKGEDLVQLSEEDYVLAQSYFYGQAFQLLIPYSPDFSFFFPDVKLTAPGDAPKSCSCTSGEGKGCALKKVGRWTYVAYYCTGCTTCTMND</sequence>
<evidence type="ECO:0000313" key="3">
    <source>
        <dbReference type="Proteomes" id="UP000005113"/>
    </source>
</evidence>
<keyword evidence="1" id="KW-0732">Signal</keyword>
<organism evidence="2 3">
    <name type="scientific">Saprospira grandis DSM 2844</name>
    <dbReference type="NCBI Taxonomy" id="694433"/>
    <lineage>
        <taxon>Bacteria</taxon>
        <taxon>Pseudomonadati</taxon>
        <taxon>Bacteroidota</taxon>
        <taxon>Saprospiria</taxon>
        <taxon>Saprospirales</taxon>
        <taxon>Saprospiraceae</taxon>
        <taxon>Saprospira</taxon>
    </lineage>
</organism>
<dbReference type="AlphaFoldDB" id="J0XW85"/>
<feature type="signal peptide" evidence="1">
    <location>
        <begin position="1"/>
        <end position="19"/>
    </location>
</feature>
<accession>J0XW85</accession>
<dbReference type="OrthoDB" id="9820042at2"/>
<reference evidence="3" key="1">
    <citation type="journal article" date="2012" name="Stand. Genomic Sci.">
        <title>Permanent draft genome sequence of the gliding predator Saprospira grandis strain Sa g1 (= HR1).</title>
        <authorList>
            <person name="Mavromatis K."/>
            <person name="Chertkov O."/>
            <person name="Lapidus A."/>
            <person name="Nolan M."/>
            <person name="Lucas S."/>
            <person name="Tice H."/>
            <person name="Del Rio T.G."/>
            <person name="Cheng J.F."/>
            <person name="Han C."/>
            <person name="Tapia R."/>
            <person name="Bruce D."/>
            <person name="Goodwin L.A."/>
            <person name="Pitluck S."/>
            <person name="Huntemann M."/>
            <person name="Liolios K."/>
            <person name="Pagani I."/>
            <person name="Ivanova N."/>
            <person name="Mikhailova N."/>
            <person name="Pati A."/>
            <person name="Chen A."/>
            <person name="Palaniappan K."/>
            <person name="Land M."/>
            <person name="Brambilla E.M."/>
            <person name="Rohde M."/>
            <person name="Spring S."/>
            <person name="Goker M."/>
            <person name="Detter J.C."/>
            <person name="Bristow J."/>
            <person name="Eisen J.A."/>
            <person name="Markowitz V."/>
            <person name="Hugenholtz P."/>
            <person name="Kyrpides N.C."/>
            <person name="Klenk H.P."/>
            <person name="Woyke T."/>
        </authorList>
    </citation>
    <scope>NUCLEOTIDE SEQUENCE [LARGE SCALE GENOMIC DNA]</scope>
    <source>
        <strain evidence="3">DSM 2844</strain>
    </source>
</reference>
<dbReference type="PROSITE" id="PS51257">
    <property type="entry name" value="PROKAR_LIPOPROTEIN"/>
    <property type="match status" value="1"/>
</dbReference>
<dbReference type="RefSeq" id="WP_002658819.1">
    <property type="nucleotide sequence ID" value="NZ_JH719942.1"/>
</dbReference>
<evidence type="ECO:0000256" key="1">
    <source>
        <dbReference type="SAM" id="SignalP"/>
    </source>
</evidence>
<dbReference type="HOGENOM" id="CLU_1097906_0_0_10"/>
<protein>
    <submittedName>
        <fullName evidence="2">Uncharacterized protein</fullName>
    </submittedName>
</protein>
<name>J0XW85_9BACT</name>
<dbReference type="EMBL" id="JH719942">
    <property type="protein sequence ID" value="EJF53281.1"/>
    <property type="molecule type" value="Genomic_DNA"/>
</dbReference>
<gene>
    <name evidence="2" type="ORF">SapgrDRAFT_1570</name>
</gene>
<proteinExistence type="predicted"/>